<evidence type="ECO:0000256" key="1">
    <source>
        <dbReference type="ARBA" id="ARBA00004123"/>
    </source>
</evidence>
<gene>
    <name evidence="11" type="primary">LOC108617919</name>
</gene>
<keyword evidence="7" id="KW-0131">Cell cycle</keyword>
<feature type="region of interest" description="Disordered" evidence="8">
    <location>
        <begin position="829"/>
        <end position="875"/>
    </location>
</feature>
<dbReference type="Pfam" id="PF09666">
    <property type="entry name" value="Sororin_middle"/>
    <property type="match status" value="1"/>
</dbReference>
<feature type="region of interest" description="Disordered" evidence="8">
    <location>
        <begin position="636"/>
        <end position="672"/>
    </location>
</feature>
<feature type="compositionally biased region" description="Polar residues" evidence="8">
    <location>
        <begin position="636"/>
        <end position="667"/>
    </location>
</feature>
<keyword evidence="6" id="KW-0539">Nucleus</keyword>
<keyword evidence="5" id="KW-0498">Mitosis</keyword>
<reference evidence="11" key="3">
    <citation type="submission" date="2025-08" db="UniProtKB">
        <authorList>
            <consortium name="RefSeq"/>
        </authorList>
    </citation>
    <scope>IDENTIFICATION</scope>
    <source>
        <tissue evidence="11">Whole organism</tissue>
    </source>
</reference>
<evidence type="ECO:0000256" key="3">
    <source>
        <dbReference type="ARBA" id="ARBA00022454"/>
    </source>
</evidence>
<feature type="domain" description="Sororin-like middle region" evidence="9">
    <location>
        <begin position="568"/>
        <end position="762"/>
    </location>
</feature>
<organism evidence="10 11">
    <name type="scientific">Drosophila arizonae</name>
    <name type="common">Fruit fly</name>
    <dbReference type="NCBI Taxonomy" id="7263"/>
    <lineage>
        <taxon>Eukaryota</taxon>
        <taxon>Metazoa</taxon>
        <taxon>Ecdysozoa</taxon>
        <taxon>Arthropoda</taxon>
        <taxon>Hexapoda</taxon>
        <taxon>Insecta</taxon>
        <taxon>Pterygota</taxon>
        <taxon>Neoptera</taxon>
        <taxon>Endopterygota</taxon>
        <taxon>Diptera</taxon>
        <taxon>Brachycera</taxon>
        <taxon>Muscomorpha</taxon>
        <taxon>Ephydroidea</taxon>
        <taxon>Drosophilidae</taxon>
        <taxon>Drosophila</taxon>
    </lineage>
</organism>
<dbReference type="Proteomes" id="UP000694904">
    <property type="component" value="Chromosome 2"/>
</dbReference>
<evidence type="ECO:0000256" key="7">
    <source>
        <dbReference type="ARBA" id="ARBA00023306"/>
    </source>
</evidence>
<dbReference type="RefSeq" id="XP_017869281.1">
    <property type="nucleotide sequence ID" value="XM_018013792.1"/>
</dbReference>
<evidence type="ECO:0000256" key="2">
    <source>
        <dbReference type="ARBA" id="ARBA00004286"/>
    </source>
</evidence>
<protein>
    <submittedName>
        <fullName evidence="11">Protein dalmatian isoform X1</fullName>
    </submittedName>
</protein>
<comment type="subcellular location">
    <subcellularLocation>
        <location evidence="2">Chromosome</location>
    </subcellularLocation>
    <subcellularLocation>
        <location evidence="1">Nucleus</location>
    </subcellularLocation>
</comment>
<sequence length="900" mass="101925">MVKSNKIKARTVRAGNKSNISTNTRTTLTKLNNKAILETATITPSSKELKRNNLVQVRNCIVRIKRLKLNARDPTTYDVNNTLTTAQLKDGNKENRDDAQARSYSLQSGNLQGMGKAPENADRRNFKLTVTDKKNVDRRAKSLSNCQSTQHSDFSIKPCRVRILRFANKQLENPPPAQMADAGKKHLSDEPLRNCTQHQDFSIKPCRVRLRRCSTVQDIAKKQLENLPPARFVDVGKKHPGAKPARNCPQHQGTVTVASQERILRDANTQDTCQNGQEKLSMPQRMPRFFHRDQPPARTRSSVTRQVYDFLSQSQIEDDEKPDPAADIIKNMIEDGRACAMTRSKTGKTRARAVRKKVRPVGKRKQCSVRNIAGKDPIIAYEAEQPHLSPLCEEQNNLRVDIAPEQAETPVQLPPTTAVAHKTVVEGAYSPLARSLMLNQTKAQQFTDRRLELLHMAKKCISTPLNGRSNTALDANTAIFSPVRGNSDTRQMSPLPSAATPSGVSSPWRVPDETPLPNTFEFGLNTSQLPSYSSDFIRKRHVYLPGDPECSASIEQDISSVGNDSDRENVPPSAVTAETATGPQSLTTIKPVDDNENVTNLVQLPNPRRALQYRSPLKDINILDVVVLPSWKKNVQQKNNTPTKESLNSNQQQEFNSNIPGQQTSKNPTKEYQTRYEQQELNSYSPEHQCARDKQEQQRQGCDLFGFEDFLSEEDEICVREPNQSVTKSCTETTLHEKLQRLKKLRPVQQELPQVSQAPMRHAYDDLNAREPRQRNIKDMLCSTMIGKEPTNESIALFKDIEPETTFDEKKPRRTYVVEKPKRKRKQRVRVLFIDSDSSENEDEANEHGSKNNSDELPKRAMPPQKRTRRDAEHEAKLQQFITSFNQECSEVEKFPLIIE</sequence>
<evidence type="ECO:0000256" key="6">
    <source>
        <dbReference type="ARBA" id="ARBA00023242"/>
    </source>
</evidence>
<dbReference type="GeneID" id="108617919"/>
<accession>A0ABM1PPZ5</accession>
<evidence type="ECO:0000256" key="4">
    <source>
        <dbReference type="ARBA" id="ARBA00022618"/>
    </source>
</evidence>
<dbReference type="InterPro" id="IPR057261">
    <property type="entry name" value="Sororin-like_M"/>
</dbReference>
<keyword evidence="4" id="KW-0132">Cell division</keyword>
<feature type="region of interest" description="Disordered" evidence="8">
    <location>
        <begin position="559"/>
        <end position="583"/>
    </location>
</feature>
<feature type="compositionally biased region" description="Polar residues" evidence="8">
    <location>
        <begin position="484"/>
        <end position="505"/>
    </location>
</feature>
<evidence type="ECO:0000259" key="9">
    <source>
        <dbReference type="Pfam" id="PF09666"/>
    </source>
</evidence>
<evidence type="ECO:0000313" key="10">
    <source>
        <dbReference type="Proteomes" id="UP000694904"/>
    </source>
</evidence>
<evidence type="ECO:0000256" key="5">
    <source>
        <dbReference type="ARBA" id="ARBA00022776"/>
    </source>
</evidence>
<reference evidence="10" key="2">
    <citation type="journal article" date="2016" name="G3 (Bethesda)">
        <title>Genome Evolution in Three Species of Cactophilic Drosophila.</title>
        <authorList>
            <person name="Sanchez-Flores A."/>
            <person name="Penazola F."/>
            <person name="Carpinteyro-Ponce J."/>
            <person name="Nazario-Yepiz N."/>
            <person name="Abreu-Goodger C."/>
            <person name="Machado C.A."/>
            <person name="Markow T.A."/>
        </authorList>
    </citation>
    <scope>NUCLEOTIDE SEQUENCE [LARGE SCALE GENOMIC DNA]</scope>
</reference>
<name>A0ABM1PPZ5_DROAR</name>
<proteinExistence type="predicted"/>
<keyword evidence="3" id="KW-0158">Chromosome</keyword>
<evidence type="ECO:0000313" key="11">
    <source>
        <dbReference type="RefSeq" id="XP_017869281.1"/>
    </source>
</evidence>
<keyword evidence="10" id="KW-1185">Reference proteome</keyword>
<feature type="region of interest" description="Disordered" evidence="8">
    <location>
        <begin position="482"/>
        <end position="508"/>
    </location>
</feature>
<feature type="compositionally biased region" description="Basic and acidic residues" evidence="8">
    <location>
        <begin position="846"/>
        <end position="859"/>
    </location>
</feature>
<evidence type="ECO:0000256" key="8">
    <source>
        <dbReference type="SAM" id="MobiDB-lite"/>
    </source>
</evidence>
<reference evidence="10" key="1">
    <citation type="journal article" date="1997" name="Nucleic Acids Res.">
        <title>tRNAscan-SE: a program for improved detection of transfer RNA genes in genomic sequence.</title>
        <authorList>
            <person name="Lowe T.M."/>
            <person name="Eddy S.R."/>
        </authorList>
    </citation>
    <scope>NUCLEOTIDE SEQUENCE [LARGE SCALE GENOMIC DNA]</scope>
</reference>